<keyword evidence="8" id="KW-0934">Plastid</keyword>
<dbReference type="GO" id="GO:0003743">
    <property type="term" value="F:translation initiation factor activity"/>
    <property type="evidence" value="ECO:0007669"/>
    <property type="project" value="UniProtKB-KW"/>
</dbReference>
<dbReference type="Pfam" id="PF04760">
    <property type="entry name" value="IF2_N"/>
    <property type="match status" value="1"/>
</dbReference>
<evidence type="ECO:0000259" key="7">
    <source>
        <dbReference type="PROSITE" id="PS51722"/>
    </source>
</evidence>
<comment type="similarity">
    <text evidence="1">Belongs to the TRAFAC class translation factor GTPase superfamily. Classic translation factor GTPase family. IF-2 subfamily.</text>
</comment>
<keyword evidence="4" id="KW-0648">Protein biosynthesis</keyword>
<dbReference type="FunFam" id="3.40.50.300:FF:000019">
    <property type="entry name" value="Translation initiation factor IF-2"/>
    <property type="match status" value="1"/>
</dbReference>
<dbReference type="InterPro" id="IPR053905">
    <property type="entry name" value="EF-G-like_DII"/>
</dbReference>
<dbReference type="SUPFAM" id="SSF50447">
    <property type="entry name" value="Translation proteins"/>
    <property type="match status" value="2"/>
</dbReference>
<dbReference type="InterPro" id="IPR009000">
    <property type="entry name" value="Transl_B-barrel_sf"/>
</dbReference>
<protein>
    <recommendedName>
        <fullName evidence="6">Translation initiation factor IF-2, chloroplastic</fullName>
    </recommendedName>
</protein>
<dbReference type="EMBL" id="MF101451">
    <property type="protein sequence ID" value="ARW68304.1"/>
    <property type="molecule type" value="Genomic_DNA"/>
</dbReference>
<dbReference type="Gene3D" id="3.40.50.10050">
    <property type="entry name" value="Translation initiation factor IF- 2, domain 3"/>
    <property type="match status" value="1"/>
</dbReference>
<dbReference type="PANTHER" id="PTHR43381">
    <property type="entry name" value="TRANSLATION INITIATION FACTOR IF-2-RELATED"/>
    <property type="match status" value="1"/>
</dbReference>
<dbReference type="InterPro" id="IPR036925">
    <property type="entry name" value="TIF_IF2_dom3_sf"/>
</dbReference>
<keyword evidence="3" id="KW-0547">Nucleotide-binding</keyword>
<sequence length="747" mass="83642">MTYFFSEKLLSVKIKLSYILIHSFECNESTLELELPKLIYELNTSSSNSTKKMLNNAFVNKRDDLYKTDKKYQQNSYSIDNSDIKKTKNRAIKKKRVTSPTMITKNFLSDNQEDLLNQTSLSLSELKIRKNKRKNKGKIDDTNTINNVITNNDKPEMESLVTDNADKKVIISNSLTINELSSILSIPDAEIITYLFLNKSIGATINHVLDIDIAKEVAEHYKFTVINSQENNKIYTNSDRYVISSVGSTRSPIITILGHVDHGKTTLLDAILKTNLVHNESGGITQQMSAYETSWSYQSNNYDLIFLDTPGHESFKKMRLRGAKITDIALLIISIHDGLKPQTIEAIKYIKEFDITCIIVITKVDKSNQNIESILNNLSIYGLVPEEWGGDIPVVQVSAISNKNIDVLLSKICMLCSIKNFTANTDQLAIGMIIDSYIDKKQGPVANILVQDGILKVGNVIASGNIYGKVKRIISLSSKSISLARPSSIVKVLGFSVVPVAGLDFKVFENDKYAKQFCSNYASKAPNTTALKNLNSRIAQNYSDNLKYIKLIIKADTQGSLEAIIELLSTIPQLKVQLSIIAASFTTVSNFDLNLAATTGAFIVAFNVNISSSISNSIKKYNINFKNFNIIYDLFNYVQTSMLDLVEPEYDRVLIGHAIVRTVFNINKGCVAGCYVSEGKLTKSCYLCVYCKDQLVYEGVLNSLKRLKNDVNEVLLNNECGIMCDYNLWKENDSIDAYNLIPQQKIL</sequence>
<geneLocation type="chloroplast" evidence="8"/>
<dbReference type="InterPro" id="IPR000178">
    <property type="entry name" value="TF_IF2_bacterial-like"/>
</dbReference>
<dbReference type="PRINTS" id="PR00315">
    <property type="entry name" value="ELONGATNFCT"/>
</dbReference>
<proteinExistence type="inferred from homology"/>
<keyword evidence="2 8" id="KW-0396">Initiation factor</keyword>
<dbReference type="GO" id="GO:0005737">
    <property type="term" value="C:cytoplasm"/>
    <property type="evidence" value="ECO:0007669"/>
    <property type="project" value="TreeGrafter"/>
</dbReference>
<organism evidence="8">
    <name type="scientific">Chondria sp.</name>
    <name type="common">in: red algae</name>
    <dbReference type="NCBI Taxonomy" id="1982705"/>
    <lineage>
        <taxon>Eukaryota</taxon>
        <taxon>Rhodophyta</taxon>
        <taxon>Florideophyceae</taxon>
        <taxon>Rhodymeniophycidae</taxon>
        <taxon>Ceramiales</taxon>
        <taxon>Rhodomelaceae</taxon>
        <taxon>Chondrieae</taxon>
        <taxon>Chondria</taxon>
    </lineage>
</organism>
<dbReference type="PROSITE" id="PS01176">
    <property type="entry name" value="IF2"/>
    <property type="match status" value="1"/>
</dbReference>
<dbReference type="InterPro" id="IPR027417">
    <property type="entry name" value="P-loop_NTPase"/>
</dbReference>
<dbReference type="SUPFAM" id="SSF52156">
    <property type="entry name" value="Initiation factor IF2/eIF5b, domain 3"/>
    <property type="match status" value="1"/>
</dbReference>
<evidence type="ECO:0000256" key="2">
    <source>
        <dbReference type="ARBA" id="ARBA00022540"/>
    </source>
</evidence>
<dbReference type="Pfam" id="PF11987">
    <property type="entry name" value="IF-2"/>
    <property type="match status" value="1"/>
</dbReference>
<dbReference type="GO" id="GO:0003924">
    <property type="term" value="F:GTPase activity"/>
    <property type="evidence" value="ECO:0007669"/>
    <property type="project" value="InterPro"/>
</dbReference>
<dbReference type="Pfam" id="PF00009">
    <property type="entry name" value="GTP_EFTU"/>
    <property type="match status" value="1"/>
</dbReference>
<accession>A0A1Z1MRF8</accession>
<dbReference type="PANTHER" id="PTHR43381:SF5">
    <property type="entry name" value="TR-TYPE G DOMAIN-CONTAINING PROTEIN"/>
    <property type="match status" value="1"/>
</dbReference>
<keyword evidence="5" id="KW-0342">GTP-binding</keyword>
<evidence type="ECO:0000256" key="6">
    <source>
        <dbReference type="ARBA" id="ARBA00044105"/>
    </source>
</evidence>
<dbReference type="CDD" id="cd01887">
    <property type="entry name" value="IF2_eIF5B"/>
    <property type="match status" value="1"/>
</dbReference>
<evidence type="ECO:0000256" key="5">
    <source>
        <dbReference type="ARBA" id="ARBA00023134"/>
    </source>
</evidence>
<dbReference type="PROSITE" id="PS51722">
    <property type="entry name" value="G_TR_2"/>
    <property type="match status" value="1"/>
</dbReference>
<dbReference type="Pfam" id="PF22042">
    <property type="entry name" value="EF-G_D2"/>
    <property type="match status" value="1"/>
</dbReference>
<feature type="domain" description="Tr-type G" evidence="7">
    <location>
        <begin position="249"/>
        <end position="421"/>
    </location>
</feature>
<dbReference type="FunFam" id="3.40.50.10050:FF:000001">
    <property type="entry name" value="Translation initiation factor IF-2"/>
    <property type="match status" value="1"/>
</dbReference>
<dbReference type="FunFam" id="2.40.30.10:FF:000008">
    <property type="entry name" value="Translation initiation factor IF-2"/>
    <property type="match status" value="1"/>
</dbReference>
<dbReference type="Gene3D" id="3.40.50.300">
    <property type="entry name" value="P-loop containing nucleotide triphosphate hydrolases"/>
    <property type="match status" value="1"/>
</dbReference>
<reference evidence="8" key="1">
    <citation type="journal article" date="2017" name="J. Phycol.">
        <title>Analysis of chloroplast genomes and a supermatrix inform reclassification of the Rhodomelaceae (Rhodophyta).</title>
        <authorList>
            <person name="Diaz-Tapia P."/>
            <person name="Maggs C.A."/>
            <person name="West J.A."/>
            <person name="Verbruggen H."/>
        </authorList>
    </citation>
    <scope>NUCLEOTIDE SEQUENCE</scope>
    <source>
        <strain evidence="8">PD1582</strain>
    </source>
</reference>
<dbReference type="Gene3D" id="2.40.30.10">
    <property type="entry name" value="Translation factors"/>
    <property type="match status" value="2"/>
</dbReference>
<evidence type="ECO:0000256" key="3">
    <source>
        <dbReference type="ARBA" id="ARBA00022741"/>
    </source>
</evidence>
<keyword evidence="8" id="KW-0150">Chloroplast</keyword>
<dbReference type="InterPro" id="IPR023115">
    <property type="entry name" value="TIF_IF2_dom3"/>
</dbReference>
<name>A0A1Z1MRF8_9FLOR</name>
<evidence type="ECO:0000256" key="1">
    <source>
        <dbReference type="ARBA" id="ARBA00007733"/>
    </source>
</evidence>
<dbReference type="CDD" id="cd03692">
    <property type="entry name" value="mtIF2_IVc"/>
    <property type="match status" value="1"/>
</dbReference>
<dbReference type="NCBIfam" id="TIGR00487">
    <property type="entry name" value="IF-2"/>
    <property type="match status" value="1"/>
</dbReference>
<dbReference type="NCBIfam" id="TIGR00231">
    <property type="entry name" value="small_GTP"/>
    <property type="match status" value="1"/>
</dbReference>
<dbReference type="GO" id="GO:0005525">
    <property type="term" value="F:GTP binding"/>
    <property type="evidence" value="ECO:0007669"/>
    <property type="project" value="UniProtKB-KW"/>
</dbReference>
<dbReference type="SUPFAM" id="SSF52540">
    <property type="entry name" value="P-loop containing nucleoside triphosphate hydrolases"/>
    <property type="match status" value="1"/>
</dbReference>
<dbReference type="InterPro" id="IPR005225">
    <property type="entry name" value="Small_GTP-bd"/>
</dbReference>
<evidence type="ECO:0000256" key="4">
    <source>
        <dbReference type="ARBA" id="ARBA00022917"/>
    </source>
</evidence>
<dbReference type="InterPro" id="IPR000795">
    <property type="entry name" value="T_Tr_GTP-bd_dom"/>
</dbReference>
<dbReference type="InterPro" id="IPR006847">
    <property type="entry name" value="IF2_N"/>
</dbReference>
<dbReference type="InterPro" id="IPR015760">
    <property type="entry name" value="TIF_IF2"/>
</dbReference>
<evidence type="ECO:0000313" key="8">
    <source>
        <dbReference type="EMBL" id="ARW68304.1"/>
    </source>
</evidence>
<gene>
    <name evidence="8" type="primary">infB</name>
</gene>
<dbReference type="AlphaFoldDB" id="A0A1Z1MRF8"/>